<proteinExistence type="inferred from homology"/>
<dbReference type="PANTHER" id="PTHR30483">
    <property type="entry name" value="LEUCINE-SPECIFIC-BINDING PROTEIN"/>
    <property type="match status" value="1"/>
</dbReference>
<evidence type="ECO:0000256" key="2">
    <source>
        <dbReference type="ARBA" id="ARBA00022729"/>
    </source>
</evidence>
<name>A0A6B0TJB9_9RHOB</name>
<dbReference type="CDD" id="cd06339">
    <property type="entry name" value="PBP1_YraM_LppC_lipoprotein-like"/>
    <property type="match status" value="1"/>
</dbReference>
<dbReference type="InterPro" id="IPR028081">
    <property type="entry name" value="Leu-bd"/>
</dbReference>
<dbReference type="InterPro" id="IPR028082">
    <property type="entry name" value="Peripla_BP_I"/>
</dbReference>
<dbReference type="InterPro" id="IPR051010">
    <property type="entry name" value="BCAA_transport"/>
</dbReference>
<keyword evidence="3" id="KW-0813">Transport</keyword>
<dbReference type="PANTHER" id="PTHR30483:SF6">
    <property type="entry name" value="PERIPLASMIC BINDING PROTEIN OF ABC TRANSPORTER FOR NATURAL AMINO ACIDS"/>
    <property type="match status" value="1"/>
</dbReference>
<gene>
    <name evidence="6" type="ORF">GSH16_03380</name>
</gene>
<feature type="chain" id="PRO_5025612558" evidence="4">
    <location>
        <begin position="25"/>
        <end position="395"/>
    </location>
</feature>
<evidence type="ECO:0000313" key="6">
    <source>
        <dbReference type="EMBL" id="MXU64477.1"/>
    </source>
</evidence>
<dbReference type="GO" id="GO:0006865">
    <property type="term" value="P:amino acid transport"/>
    <property type="evidence" value="ECO:0007669"/>
    <property type="project" value="UniProtKB-KW"/>
</dbReference>
<sequence length="395" mass="40130">MKQTLLRPFRLVPALLALATLGLAGCDVATGPTSGARVDPAKPVKVALLVPLGSDDVSREQLAQSLVNAARMAQSDLSGVEIELTTYSTQGTAEGARAAATKAVEEGATVFLGPLFSSAAPAAAEVARPKGIPVFSLSNNSAIAGNGLYLLGVTFEDVANRVVSYGVGQGLSRVAAVHPDSLEGRLGRDAVEAAAARSGATFTGASAYPLSFNGISSAAGSIAAGLTAQGAQAVVLTDTPTGGLPFIASSLRAEGLSPRDAQYLGLTRWDASREVMQQPSLRGGWFALPDPGLGAAFATRYEGQFGVPPHELSGLAYDGIAAIGTMLRDARAAGDQTPFSSDRITDPSGFAGVTGIFRFRDNGGNERGLAVMQVGEGGIATVIAPAPRSFAAEAS</sequence>
<feature type="domain" description="Leucine-binding protein" evidence="5">
    <location>
        <begin position="43"/>
        <end position="378"/>
    </location>
</feature>
<dbReference type="EMBL" id="WUWG01000001">
    <property type="protein sequence ID" value="MXU64477.1"/>
    <property type="molecule type" value="Genomic_DNA"/>
</dbReference>
<dbReference type="PROSITE" id="PS51257">
    <property type="entry name" value="PROKAR_LIPOPROTEIN"/>
    <property type="match status" value="1"/>
</dbReference>
<dbReference type="SUPFAM" id="SSF53822">
    <property type="entry name" value="Periplasmic binding protein-like I"/>
    <property type="match status" value="1"/>
</dbReference>
<protein>
    <submittedName>
        <fullName evidence="6">ABC transporter substrate-binding protein</fullName>
    </submittedName>
</protein>
<dbReference type="Gene3D" id="3.40.50.2300">
    <property type="match status" value="2"/>
</dbReference>
<dbReference type="Pfam" id="PF13458">
    <property type="entry name" value="Peripla_BP_6"/>
    <property type="match status" value="1"/>
</dbReference>
<keyword evidence="2 4" id="KW-0732">Signal</keyword>
<dbReference type="AlphaFoldDB" id="A0A6B0TJB9"/>
<evidence type="ECO:0000313" key="7">
    <source>
        <dbReference type="Proteomes" id="UP000436016"/>
    </source>
</evidence>
<comment type="caution">
    <text evidence="6">The sequence shown here is derived from an EMBL/GenBank/DDBJ whole genome shotgun (WGS) entry which is preliminary data.</text>
</comment>
<dbReference type="Proteomes" id="UP000436016">
    <property type="component" value="Unassembled WGS sequence"/>
</dbReference>
<reference evidence="6 7" key="1">
    <citation type="submission" date="2019-12" db="EMBL/GenBank/DDBJ databases">
        <title>Strain KN286 was isolated from seawater, which was collected from Caroline Seamount in the tropical western Pacific.</title>
        <authorList>
            <person name="Wang Q."/>
        </authorList>
    </citation>
    <scope>NUCLEOTIDE SEQUENCE [LARGE SCALE GENOMIC DNA]</scope>
    <source>
        <strain evidence="6 7">KN286</strain>
    </source>
</reference>
<accession>A0A6B0TJB9</accession>
<feature type="signal peptide" evidence="4">
    <location>
        <begin position="1"/>
        <end position="24"/>
    </location>
</feature>
<comment type="similarity">
    <text evidence="1">Belongs to the leucine-binding protein family.</text>
</comment>
<keyword evidence="7" id="KW-1185">Reference proteome</keyword>
<keyword evidence="3" id="KW-0029">Amino-acid transport</keyword>
<organism evidence="6 7">
    <name type="scientific">Oceanomicrobium pacificus</name>
    <dbReference type="NCBI Taxonomy" id="2692916"/>
    <lineage>
        <taxon>Bacteria</taxon>
        <taxon>Pseudomonadati</taxon>
        <taxon>Pseudomonadota</taxon>
        <taxon>Alphaproteobacteria</taxon>
        <taxon>Rhodobacterales</taxon>
        <taxon>Paracoccaceae</taxon>
        <taxon>Oceanomicrobium</taxon>
    </lineage>
</organism>
<evidence type="ECO:0000256" key="1">
    <source>
        <dbReference type="ARBA" id="ARBA00010062"/>
    </source>
</evidence>
<evidence type="ECO:0000256" key="3">
    <source>
        <dbReference type="ARBA" id="ARBA00022970"/>
    </source>
</evidence>
<evidence type="ECO:0000256" key="4">
    <source>
        <dbReference type="SAM" id="SignalP"/>
    </source>
</evidence>
<dbReference type="RefSeq" id="WP_160851887.1">
    <property type="nucleotide sequence ID" value="NZ_WUWG01000001.1"/>
</dbReference>
<evidence type="ECO:0000259" key="5">
    <source>
        <dbReference type="Pfam" id="PF13458"/>
    </source>
</evidence>